<keyword evidence="3" id="KW-1185">Reference proteome</keyword>
<protein>
    <submittedName>
        <fullName evidence="2">Uncharacterized protein</fullName>
    </submittedName>
</protein>
<dbReference type="AlphaFoldDB" id="A0AAV7H299"/>
<feature type="compositionally biased region" description="Low complexity" evidence="1">
    <location>
        <begin position="136"/>
        <end position="152"/>
    </location>
</feature>
<sequence length="152" mass="16378">MASVGVSFDFLGHANKKQRGLGLLRTGRIRTWGVSALRLVRAESDEEGGLGTFVNWEPTDYQKYRERLFAKHPERLDIPQSSAPHASSASPNASGTESSILQFGSFGPVSVETPTKEHGRKSDSPISDSRGSGFTSPASSSRRPASSSDRGR</sequence>
<comment type="caution">
    <text evidence="2">The sequence shown here is derived from an EMBL/GenBank/DDBJ whole genome shotgun (WGS) entry which is preliminary data.</text>
</comment>
<dbReference type="Proteomes" id="UP000775213">
    <property type="component" value="Unassembled WGS sequence"/>
</dbReference>
<proteinExistence type="predicted"/>
<feature type="compositionally biased region" description="Low complexity" evidence="1">
    <location>
        <begin position="81"/>
        <end position="94"/>
    </location>
</feature>
<evidence type="ECO:0000313" key="2">
    <source>
        <dbReference type="EMBL" id="KAH0462355.1"/>
    </source>
</evidence>
<dbReference type="EMBL" id="JAGFBR010000009">
    <property type="protein sequence ID" value="KAH0462355.1"/>
    <property type="molecule type" value="Genomic_DNA"/>
</dbReference>
<accession>A0AAV7H299</accession>
<name>A0AAV7H299_DENCH</name>
<gene>
    <name evidence="2" type="ORF">IEQ34_009930</name>
</gene>
<feature type="region of interest" description="Disordered" evidence="1">
    <location>
        <begin position="72"/>
        <end position="152"/>
    </location>
</feature>
<feature type="compositionally biased region" description="Polar residues" evidence="1">
    <location>
        <begin position="124"/>
        <end position="135"/>
    </location>
</feature>
<evidence type="ECO:0000256" key="1">
    <source>
        <dbReference type="SAM" id="MobiDB-lite"/>
    </source>
</evidence>
<reference evidence="2 3" key="1">
    <citation type="journal article" date="2021" name="Hortic Res">
        <title>Chromosome-scale assembly of the Dendrobium chrysotoxum genome enhances the understanding of orchid evolution.</title>
        <authorList>
            <person name="Zhang Y."/>
            <person name="Zhang G.Q."/>
            <person name="Zhang D."/>
            <person name="Liu X.D."/>
            <person name="Xu X.Y."/>
            <person name="Sun W.H."/>
            <person name="Yu X."/>
            <person name="Zhu X."/>
            <person name="Wang Z.W."/>
            <person name="Zhao X."/>
            <person name="Zhong W.Y."/>
            <person name="Chen H."/>
            <person name="Yin W.L."/>
            <person name="Huang T."/>
            <person name="Niu S.C."/>
            <person name="Liu Z.J."/>
        </authorList>
    </citation>
    <scope>NUCLEOTIDE SEQUENCE [LARGE SCALE GENOMIC DNA]</scope>
    <source>
        <strain evidence="2">Lindl</strain>
    </source>
</reference>
<feature type="compositionally biased region" description="Basic and acidic residues" evidence="1">
    <location>
        <begin position="114"/>
        <end position="123"/>
    </location>
</feature>
<evidence type="ECO:0000313" key="3">
    <source>
        <dbReference type="Proteomes" id="UP000775213"/>
    </source>
</evidence>
<organism evidence="2 3">
    <name type="scientific">Dendrobium chrysotoxum</name>
    <name type="common">Orchid</name>
    <dbReference type="NCBI Taxonomy" id="161865"/>
    <lineage>
        <taxon>Eukaryota</taxon>
        <taxon>Viridiplantae</taxon>
        <taxon>Streptophyta</taxon>
        <taxon>Embryophyta</taxon>
        <taxon>Tracheophyta</taxon>
        <taxon>Spermatophyta</taxon>
        <taxon>Magnoliopsida</taxon>
        <taxon>Liliopsida</taxon>
        <taxon>Asparagales</taxon>
        <taxon>Orchidaceae</taxon>
        <taxon>Epidendroideae</taxon>
        <taxon>Malaxideae</taxon>
        <taxon>Dendrobiinae</taxon>
        <taxon>Dendrobium</taxon>
    </lineage>
</organism>